<accession>A0A0F6W321</accession>
<name>A0A0F6W321_9BACT</name>
<dbReference type="KEGG" id="samy:DB32_003361"/>
<organism evidence="1 2">
    <name type="scientific">Sandaracinus amylolyticus</name>
    <dbReference type="NCBI Taxonomy" id="927083"/>
    <lineage>
        <taxon>Bacteria</taxon>
        <taxon>Pseudomonadati</taxon>
        <taxon>Myxococcota</taxon>
        <taxon>Polyangia</taxon>
        <taxon>Polyangiales</taxon>
        <taxon>Sandaracinaceae</taxon>
        <taxon>Sandaracinus</taxon>
    </lineage>
</organism>
<dbReference type="EMBL" id="CP011125">
    <property type="protein sequence ID" value="AKF06212.1"/>
    <property type="molecule type" value="Genomic_DNA"/>
</dbReference>
<keyword evidence="2" id="KW-1185">Reference proteome</keyword>
<dbReference type="Proteomes" id="UP000034883">
    <property type="component" value="Chromosome"/>
</dbReference>
<protein>
    <submittedName>
        <fullName evidence="1">Uncharacterized protein</fullName>
    </submittedName>
</protein>
<evidence type="ECO:0000313" key="2">
    <source>
        <dbReference type="Proteomes" id="UP000034883"/>
    </source>
</evidence>
<evidence type="ECO:0000313" key="1">
    <source>
        <dbReference type="EMBL" id="AKF06212.1"/>
    </source>
</evidence>
<proteinExistence type="predicted"/>
<sequence>MVEPDEGVRSELVLDLFLHGACVLVAERVDEALELMRAVRIHCVLAAPLLAPVLRTRAGEERALAGVPVVTRDLAGSSAIKSMTVEA</sequence>
<dbReference type="AlphaFoldDB" id="A0A0F6W321"/>
<reference evidence="1 2" key="1">
    <citation type="submission" date="2015-03" db="EMBL/GenBank/DDBJ databases">
        <title>Genome assembly of Sandaracinus amylolyticus DSM 53668.</title>
        <authorList>
            <person name="Sharma G."/>
            <person name="Subramanian S."/>
        </authorList>
    </citation>
    <scope>NUCLEOTIDE SEQUENCE [LARGE SCALE GENOMIC DNA]</scope>
    <source>
        <strain evidence="1 2">DSM 53668</strain>
    </source>
</reference>
<gene>
    <name evidence="1" type="ORF">DB32_003361</name>
</gene>